<protein>
    <submittedName>
        <fullName evidence="1">Putative tail protein</fullName>
    </submittedName>
</protein>
<dbReference type="AlphaFoldDB" id="A0A6M3Y3J4"/>
<proteinExistence type="predicted"/>
<name>A0A6M3Y3J4_9ZZZZ</name>
<dbReference type="EMBL" id="MT145190">
    <property type="protein sequence ID" value="QJI04810.1"/>
    <property type="molecule type" value="Genomic_DNA"/>
</dbReference>
<gene>
    <name evidence="1" type="ORF">MM415A00115_0045</name>
</gene>
<accession>A0A6M3Y3J4</accession>
<reference evidence="1" key="1">
    <citation type="submission" date="2020-03" db="EMBL/GenBank/DDBJ databases">
        <title>The deep terrestrial virosphere.</title>
        <authorList>
            <person name="Holmfeldt K."/>
            <person name="Nilsson E."/>
            <person name="Simone D."/>
            <person name="Lopez-Fernandez M."/>
            <person name="Wu X."/>
            <person name="de Brujin I."/>
            <person name="Lundin D."/>
            <person name="Andersson A."/>
            <person name="Bertilsson S."/>
            <person name="Dopson M."/>
        </authorList>
    </citation>
    <scope>NUCLEOTIDE SEQUENCE</scope>
    <source>
        <strain evidence="1">MM415A00115</strain>
    </source>
</reference>
<sequence length="146" mass="15553">MIRLTSRTANQFTVAGDNKDLFQIKSASGKVALKMDTSAGATMILSAGIQFGRTLVADTPYLTLQDDYYLGVTATASAETTINLSSVIAASGRTLIIKDEAGNAATNNIIISTEGEEKIDNVNTIKITANYGVARLMSDGTNWFTY</sequence>
<evidence type="ECO:0000313" key="1">
    <source>
        <dbReference type="EMBL" id="QJI04810.1"/>
    </source>
</evidence>
<organism evidence="1">
    <name type="scientific">viral metagenome</name>
    <dbReference type="NCBI Taxonomy" id="1070528"/>
    <lineage>
        <taxon>unclassified sequences</taxon>
        <taxon>metagenomes</taxon>
        <taxon>organismal metagenomes</taxon>
    </lineage>
</organism>